<dbReference type="RefSeq" id="WP_320685826.1">
    <property type="nucleotide sequence ID" value="NZ_JAXBLV010000077.1"/>
</dbReference>
<feature type="compositionally biased region" description="Basic residues" evidence="1">
    <location>
        <begin position="104"/>
        <end position="126"/>
    </location>
</feature>
<reference evidence="3" key="1">
    <citation type="journal article" date="2023" name="Mar. Drugs">
        <title>Gemmata algarum, a Novel Planctomycete Isolated from an Algal Mat, Displays Antimicrobial Activity.</title>
        <authorList>
            <person name="Kumar G."/>
            <person name="Kallscheuer N."/>
            <person name="Kashif M."/>
            <person name="Ahamad S."/>
            <person name="Jagadeeshwari U."/>
            <person name="Pannikurungottu S."/>
            <person name="Haufschild T."/>
            <person name="Kabuu M."/>
            <person name="Sasikala C."/>
            <person name="Jogler C."/>
            <person name="Ramana C."/>
        </authorList>
    </citation>
    <scope>NUCLEOTIDE SEQUENCE [LARGE SCALE GENOMIC DNA]</scope>
    <source>
        <strain evidence="3">JC673</strain>
    </source>
</reference>
<feature type="region of interest" description="Disordered" evidence="1">
    <location>
        <begin position="101"/>
        <end position="126"/>
    </location>
</feature>
<organism evidence="2 3">
    <name type="scientific">Gemmata algarum</name>
    <dbReference type="NCBI Taxonomy" id="2975278"/>
    <lineage>
        <taxon>Bacteria</taxon>
        <taxon>Pseudomonadati</taxon>
        <taxon>Planctomycetota</taxon>
        <taxon>Planctomycetia</taxon>
        <taxon>Gemmatales</taxon>
        <taxon>Gemmataceae</taxon>
        <taxon>Gemmata</taxon>
    </lineage>
</organism>
<evidence type="ECO:0000313" key="3">
    <source>
        <dbReference type="Proteomes" id="UP001272242"/>
    </source>
</evidence>
<comment type="caution">
    <text evidence="2">The sequence shown here is derived from an EMBL/GenBank/DDBJ whole genome shotgun (WGS) entry which is preliminary data.</text>
</comment>
<dbReference type="Pfam" id="PF09907">
    <property type="entry name" value="HigB_toxin"/>
    <property type="match status" value="1"/>
</dbReference>
<accession>A0ABU5EVI3</accession>
<evidence type="ECO:0000256" key="1">
    <source>
        <dbReference type="SAM" id="MobiDB-lite"/>
    </source>
</evidence>
<evidence type="ECO:0000313" key="2">
    <source>
        <dbReference type="EMBL" id="MDY3558979.1"/>
    </source>
</evidence>
<dbReference type="EMBL" id="JAXBLV010000077">
    <property type="protein sequence ID" value="MDY3558979.1"/>
    <property type="molecule type" value="Genomic_DNA"/>
</dbReference>
<gene>
    <name evidence="2" type="ORF">R5W23_006169</name>
</gene>
<name>A0ABU5EVI3_9BACT</name>
<protein>
    <submittedName>
        <fullName evidence="2">Type II toxin-antitoxin system HigB family toxin</fullName>
    </submittedName>
</protein>
<keyword evidence="3" id="KW-1185">Reference proteome</keyword>
<sequence length="126" mass="14501">MSFQALQDFWAEPQSPAGCEPHLRAWYAAVEAATWRNFAELRQMFRSTDKVGDCYVFDVWNNNIRLVAFVRFADAPRGGLVLVRKVMTHSEYDKNDWPDECGCHKARPKGKGPRPTRSPKAKRSKK</sequence>
<dbReference type="Proteomes" id="UP001272242">
    <property type="component" value="Unassembled WGS sequence"/>
</dbReference>
<proteinExistence type="predicted"/>
<dbReference type="InterPro" id="IPR018669">
    <property type="entry name" value="Toxin_HigB"/>
</dbReference>